<evidence type="ECO:0000313" key="2">
    <source>
        <dbReference type="EMBL" id="AWF76451.1"/>
    </source>
</evidence>
<evidence type="ECO:0000259" key="1">
    <source>
        <dbReference type="PROSITE" id="PS50883"/>
    </source>
</evidence>
<keyword evidence="2" id="KW-0614">Plasmid</keyword>
<dbReference type="PROSITE" id="PS50883">
    <property type="entry name" value="EAL"/>
    <property type="match status" value="1"/>
</dbReference>
<sequence>MDKVLLSSIIDYVKVKGMKCIIEGVENYFLLSISKGTNATAAQGYLWSGDYDLYDMARRKLL</sequence>
<dbReference type="InterPro" id="IPR001633">
    <property type="entry name" value="EAL_dom"/>
</dbReference>
<geneLocation type="plasmid" evidence="2">
    <name>pNDM-TAEC1</name>
</geneLocation>
<protein>
    <recommendedName>
        <fullName evidence="1">EAL domain-containing protein</fullName>
    </recommendedName>
</protein>
<dbReference type="EMBL" id="MH001166">
    <property type="protein sequence ID" value="AWF76451.1"/>
    <property type="molecule type" value="Genomic_DNA"/>
</dbReference>
<name>A0A2S1JDI6_ECOLX</name>
<proteinExistence type="predicted"/>
<dbReference type="AlphaFoldDB" id="A0A2S1JDI6"/>
<reference evidence="2" key="1">
    <citation type="submission" date="2018-02" db="EMBL/GenBank/DDBJ databases">
        <title>Complete sequence of Escherichia coli strain TAEC1 plasmid pNDM-TAEC1.</title>
        <authorList>
            <person name="Jiang Z."/>
            <person name="Li M."/>
            <person name="Zhao Y."/>
            <person name="Tong Y."/>
            <person name="Shi W."/>
        </authorList>
    </citation>
    <scope>NUCLEOTIDE SEQUENCE</scope>
    <source>
        <strain evidence="2">TAEC1</strain>
        <plasmid evidence="2">pNDM-TAEC1</plasmid>
    </source>
</reference>
<organism evidence="2">
    <name type="scientific">Escherichia coli</name>
    <dbReference type="NCBI Taxonomy" id="562"/>
    <lineage>
        <taxon>Bacteria</taxon>
        <taxon>Pseudomonadati</taxon>
        <taxon>Pseudomonadota</taxon>
        <taxon>Gammaproteobacteria</taxon>
        <taxon>Enterobacterales</taxon>
        <taxon>Enterobacteriaceae</taxon>
        <taxon>Escherichia</taxon>
    </lineage>
</organism>
<dbReference type="SUPFAM" id="SSF141868">
    <property type="entry name" value="EAL domain-like"/>
    <property type="match status" value="1"/>
</dbReference>
<feature type="domain" description="EAL" evidence="1">
    <location>
        <begin position="1"/>
        <end position="62"/>
    </location>
</feature>
<dbReference type="RefSeq" id="WP_219270851.1">
    <property type="nucleotide sequence ID" value="NZ_JADFDW010000058.1"/>
</dbReference>
<accession>A0A2S1JDI6</accession>
<dbReference type="InterPro" id="IPR035919">
    <property type="entry name" value="EAL_sf"/>
</dbReference>
<dbReference type="Gene3D" id="3.20.20.450">
    <property type="entry name" value="EAL domain"/>
    <property type="match status" value="1"/>
</dbReference>